<reference evidence="2 3" key="1">
    <citation type="submission" date="2020-09" db="EMBL/GenBank/DDBJ databases">
        <title>Sphingomonas sp., a new species isolated from pork steak.</title>
        <authorList>
            <person name="Heidler von Heilborn D."/>
        </authorList>
    </citation>
    <scope>NUCLEOTIDE SEQUENCE [LARGE SCALE GENOMIC DNA]</scope>
    <source>
        <strain evidence="3">S8-3T</strain>
    </source>
</reference>
<name>A0A7H0LJN4_9SPHN</name>
<protein>
    <recommendedName>
        <fullName evidence="4">Protein activator of alkane oxidation PraB</fullName>
    </recommendedName>
</protein>
<dbReference type="KEGG" id="spap:H3Z74_01110"/>
<evidence type="ECO:0008006" key="4">
    <source>
        <dbReference type="Google" id="ProtNLM"/>
    </source>
</evidence>
<organism evidence="2 3">
    <name type="scientific">Sphingomonas alpina</name>
    <dbReference type="NCBI Taxonomy" id="653931"/>
    <lineage>
        <taxon>Bacteria</taxon>
        <taxon>Pseudomonadati</taxon>
        <taxon>Pseudomonadota</taxon>
        <taxon>Alphaproteobacteria</taxon>
        <taxon>Sphingomonadales</taxon>
        <taxon>Sphingomonadaceae</taxon>
        <taxon>Sphingomonas</taxon>
    </lineage>
</organism>
<sequence length="147" mass="14893">MNKFITLCAGAILFGAPPVSAQTFTPMGTYLITGPVTVSRGGINMSCTLNVTLTVAATPSSTASAVPQLQPGAIFCPTFTFTSTPYAVTYNVANATISMSGVVIGSCSGTVTGAWNNSSKILTLNATLPGGCTINGQLTAPSSLEIY</sequence>
<evidence type="ECO:0000313" key="3">
    <source>
        <dbReference type="Proteomes" id="UP000516148"/>
    </source>
</evidence>
<evidence type="ECO:0000313" key="2">
    <source>
        <dbReference type="EMBL" id="QNQ09887.1"/>
    </source>
</evidence>
<dbReference type="Proteomes" id="UP000516148">
    <property type="component" value="Chromosome"/>
</dbReference>
<feature type="signal peptide" evidence="1">
    <location>
        <begin position="1"/>
        <end position="21"/>
    </location>
</feature>
<dbReference type="RefSeq" id="WP_187762196.1">
    <property type="nucleotide sequence ID" value="NZ_CP061038.1"/>
</dbReference>
<dbReference type="EMBL" id="CP061038">
    <property type="protein sequence ID" value="QNQ09887.1"/>
    <property type="molecule type" value="Genomic_DNA"/>
</dbReference>
<feature type="chain" id="PRO_5028957741" description="Protein activator of alkane oxidation PraB" evidence="1">
    <location>
        <begin position="22"/>
        <end position="147"/>
    </location>
</feature>
<proteinExistence type="predicted"/>
<keyword evidence="1" id="KW-0732">Signal</keyword>
<dbReference type="AlphaFoldDB" id="A0A7H0LJN4"/>
<keyword evidence="3" id="KW-1185">Reference proteome</keyword>
<accession>A0A7H0LJN4</accession>
<gene>
    <name evidence="2" type="ORF">H3Z74_01110</name>
</gene>
<evidence type="ECO:0000256" key="1">
    <source>
        <dbReference type="SAM" id="SignalP"/>
    </source>
</evidence>